<gene>
    <name evidence="2" type="ORF">NEIMUCOT_03722</name>
</gene>
<keyword evidence="1" id="KW-0732">Signal</keyword>
<sequence>MLFKFKTAAAVSAAAFSMLTGCAELNSGLAQINDALGSVNSTLSGTPTGGQTGGQRLPDKETATYALRNMQLSKTETGLERMFLLTGEAYNKTSRSISLVISMPIYNKDGFYSHPLIGEVLSIPPHEKTKIHIDGRSQLSKQARVDTSKFEVTVRKY</sequence>
<evidence type="ECO:0008006" key="4">
    <source>
        <dbReference type="Google" id="ProtNLM"/>
    </source>
</evidence>
<dbReference type="eggNOG" id="ENOG502ZMKQ">
    <property type="taxonomic scope" value="Bacteria"/>
</dbReference>
<accession>D2ZSY9</accession>
<evidence type="ECO:0000313" key="2">
    <source>
        <dbReference type="EMBL" id="EFC89922.1"/>
    </source>
</evidence>
<organism evidence="2 3">
    <name type="scientific">Neisseria mucosa (strain ATCC 25996 / DSM 4631 / NCTC 10774 / M26)</name>
    <dbReference type="NCBI Taxonomy" id="546266"/>
    <lineage>
        <taxon>Bacteria</taxon>
        <taxon>Pseudomonadati</taxon>
        <taxon>Pseudomonadota</taxon>
        <taxon>Betaproteobacteria</taxon>
        <taxon>Neisseriales</taxon>
        <taxon>Neisseriaceae</taxon>
        <taxon>Neisseria</taxon>
    </lineage>
</organism>
<name>D2ZSY9_NEIM2</name>
<dbReference type="AlphaFoldDB" id="D2ZSY9"/>
<dbReference type="PROSITE" id="PS51257">
    <property type="entry name" value="PROKAR_LIPOPROTEIN"/>
    <property type="match status" value="1"/>
</dbReference>
<comment type="caution">
    <text evidence="2">The sequence shown here is derived from an EMBL/GenBank/DDBJ whole genome shotgun (WGS) entry which is preliminary data.</text>
</comment>
<dbReference type="EMBL" id="ACDX02000001">
    <property type="protein sequence ID" value="EFC89922.1"/>
    <property type="molecule type" value="Genomic_DNA"/>
</dbReference>
<reference evidence="2 3" key="1">
    <citation type="submission" date="2009-10" db="EMBL/GenBank/DDBJ databases">
        <authorList>
            <person name="Weinstock G."/>
            <person name="Sodergren E."/>
            <person name="Clifton S."/>
            <person name="Fulton L."/>
            <person name="Fulton B."/>
            <person name="Courtney L."/>
            <person name="Fronick C."/>
            <person name="Harrison M."/>
            <person name="Strong C."/>
            <person name="Farmer C."/>
            <person name="Delahaunty K."/>
            <person name="Markovic C."/>
            <person name="Hall O."/>
            <person name="Minx P."/>
            <person name="Tomlinson C."/>
            <person name="Mitreva M."/>
            <person name="Nelson J."/>
            <person name="Hou S."/>
            <person name="Wollam A."/>
            <person name="Pepin K.H."/>
            <person name="Johnson M."/>
            <person name="Bhonagiri V."/>
            <person name="Nash W.E."/>
            <person name="Warren W."/>
            <person name="Chinwalla A."/>
            <person name="Mardis E.R."/>
            <person name="Wilson R.K."/>
        </authorList>
    </citation>
    <scope>NUCLEOTIDE SEQUENCE [LARGE SCALE GENOMIC DNA]</scope>
    <source>
        <strain evidence="3">ATCC 25996 / DSM 4631 / NCTC 10774 / M26</strain>
    </source>
</reference>
<evidence type="ECO:0000313" key="3">
    <source>
        <dbReference type="Proteomes" id="UP000003344"/>
    </source>
</evidence>
<evidence type="ECO:0000256" key="1">
    <source>
        <dbReference type="SAM" id="SignalP"/>
    </source>
</evidence>
<feature type="chain" id="PRO_5003039668" description="Lipoprotein" evidence="1">
    <location>
        <begin position="24"/>
        <end position="157"/>
    </location>
</feature>
<feature type="signal peptide" evidence="1">
    <location>
        <begin position="1"/>
        <end position="23"/>
    </location>
</feature>
<dbReference type="Proteomes" id="UP000003344">
    <property type="component" value="Unassembled WGS sequence"/>
</dbReference>
<protein>
    <recommendedName>
        <fullName evidence="4">Lipoprotein</fullName>
    </recommendedName>
</protein>
<dbReference type="RefSeq" id="WP_003740925.1">
    <property type="nucleotide sequence ID" value="NZ_ACDX02000001.1"/>
</dbReference>
<proteinExistence type="predicted"/>
<dbReference type="STRING" id="546266.NEIMUCOT_03722"/>